<dbReference type="KEGG" id="bhc:JFL75_11580"/>
<evidence type="ECO:0000313" key="1">
    <source>
        <dbReference type="EMBL" id="QQO07587.1"/>
    </source>
</evidence>
<reference evidence="1" key="1">
    <citation type="submission" date="2021-01" db="EMBL/GenBank/DDBJ databases">
        <title>Description of Breznakiella homolactica.</title>
        <authorList>
            <person name="Song Y."/>
            <person name="Brune A."/>
        </authorList>
    </citation>
    <scope>NUCLEOTIDE SEQUENCE</scope>
    <source>
        <strain evidence="1">RmG30</strain>
    </source>
</reference>
<keyword evidence="2" id="KW-1185">Reference proteome</keyword>
<accession>A0A7T7XJX2</accession>
<dbReference type="RefSeq" id="WP_215624893.1">
    <property type="nucleotide sequence ID" value="NZ_CP067089.2"/>
</dbReference>
<evidence type="ECO:0000313" key="2">
    <source>
        <dbReference type="Proteomes" id="UP000595917"/>
    </source>
</evidence>
<protein>
    <submittedName>
        <fullName evidence="1">Uncharacterized protein</fullName>
    </submittedName>
</protein>
<organism evidence="1 2">
    <name type="scientific">Breznakiella homolactica</name>
    <dbReference type="NCBI Taxonomy" id="2798577"/>
    <lineage>
        <taxon>Bacteria</taxon>
        <taxon>Pseudomonadati</taxon>
        <taxon>Spirochaetota</taxon>
        <taxon>Spirochaetia</taxon>
        <taxon>Spirochaetales</taxon>
        <taxon>Breznakiellaceae</taxon>
        <taxon>Breznakiella</taxon>
    </lineage>
</organism>
<dbReference type="AlphaFoldDB" id="A0A7T7XJX2"/>
<dbReference type="EMBL" id="CP067089">
    <property type="protein sequence ID" value="QQO07587.1"/>
    <property type="molecule type" value="Genomic_DNA"/>
</dbReference>
<name>A0A7T7XJX2_9SPIR</name>
<gene>
    <name evidence="1" type="ORF">JFL75_11580</name>
</gene>
<proteinExistence type="predicted"/>
<sequence>MAAKEKDWAFRKDGLGSLRFGMTPEEIRQFDDIYGAVRSEHSWAHSEEEIAIWEKAIANWPNRDELAERERQTEAFLAKTYTEYLSSTLQLSYYEGHLFEITTDDGCRYFNIDGAAVHRKKTHIDTILRALAKHLGENPFREGPDTVFPKSKVSLYDDRDGRSVTWSSRAENIQRDNFDEYTELKLLED</sequence>
<dbReference type="Proteomes" id="UP000595917">
    <property type="component" value="Chromosome"/>
</dbReference>